<evidence type="ECO:0000256" key="1">
    <source>
        <dbReference type="ARBA" id="ARBA00004533"/>
    </source>
</evidence>
<evidence type="ECO:0000256" key="4">
    <source>
        <dbReference type="ARBA" id="ARBA00022741"/>
    </source>
</evidence>
<dbReference type="InterPro" id="IPR008995">
    <property type="entry name" value="Mo/tungstate-bd_C_term_dom"/>
</dbReference>
<dbReference type="GO" id="GO:0015847">
    <property type="term" value="P:putrescine transport"/>
    <property type="evidence" value="ECO:0007669"/>
    <property type="project" value="UniProtKB-ARBA"/>
</dbReference>
<proteinExistence type="inferred from homology"/>
<dbReference type="InterPro" id="IPR003439">
    <property type="entry name" value="ABC_transporter-like_ATP-bd"/>
</dbReference>
<evidence type="ECO:0000313" key="7">
    <source>
        <dbReference type="EMBL" id="NNV23400.1"/>
    </source>
</evidence>
<comment type="similarity">
    <text evidence="2">Belongs to the ABC transporter superfamily.</text>
</comment>
<dbReference type="PROSITE" id="PS00211">
    <property type="entry name" value="ABC_TRANSPORTER_1"/>
    <property type="match status" value="1"/>
</dbReference>
<dbReference type="GO" id="GO:0005524">
    <property type="term" value="F:ATP binding"/>
    <property type="evidence" value="ECO:0007669"/>
    <property type="project" value="UniProtKB-KW"/>
</dbReference>
<comment type="caution">
    <text evidence="7">The sequence shown here is derived from an EMBL/GenBank/DDBJ whole genome shotgun (WGS) entry which is preliminary data.</text>
</comment>
<dbReference type="GO" id="GO:0022857">
    <property type="term" value="F:transmembrane transporter activity"/>
    <property type="evidence" value="ECO:0007669"/>
    <property type="project" value="InterPro"/>
</dbReference>
<evidence type="ECO:0000256" key="5">
    <source>
        <dbReference type="ARBA" id="ARBA00022840"/>
    </source>
</evidence>
<organism evidence="7 8">
    <name type="scientific">Brucella pseudogrignonensis</name>
    <dbReference type="NCBI Taxonomy" id="419475"/>
    <lineage>
        <taxon>Bacteria</taxon>
        <taxon>Pseudomonadati</taxon>
        <taxon>Pseudomonadota</taxon>
        <taxon>Alphaproteobacteria</taxon>
        <taxon>Hyphomicrobiales</taxon>
        <taxon>Brucellaceae</taxon>
        <taxon>Brucella/Ochrobactrum group</taxon>
        <taxon>Brucella</taxon>
    </lineage>
</organism>
<dbReference type="InterPro" id="IPR013611">
    <property type="entry name" value="Transp-assoc_OB_typ2"/>
</dbReference>
<dbReference type="InterPro" id="IPR017871">
    <property type="entry name" value="ABC_transporter-like_CS"/>
</dbReference>
<gene>
    <name evidence="7" type="ORF">EHE22_23735</name>
</gene>
<dbReference type="InterPro" id="IPR003593">
    <property type="entry name" value="AAA+_ATPase"/>
</dbReference>
<dbReference type="PROSITE" id="PS50893">
    <property type="entry name" value="ABC_TRANSPORTER_2"/>
    <property type="match status" value="1"/>
</dbReference>
<keyword evidence="5 7" id="KW-0067">ATP-binding</keyword>
<accession>A0A7Y3T958</accession>
<dbReference type="GO" id="GO:0016887">
    <property type="term" value="F:ATP hydrolysis activity"/>
    <property type="evidence" value="ECO:0007669"/>
    <property type="project" value="InterPro"/>
</dbReference>
<dbReference type="SUPFAM" id="SSF50331">
    <property type="entry name" value="MOP-like"/>
    <property type="match status" value="1"/>
</dbReference>
<name>A0A7Y3T958_9HYPH</name>
<comment type="subcellular location">
    <subcellularLocation>
        <location evidence="1">Cell inner membrane</location>
    </subcellularLocation>
</comment>
<dbReference type="InterPro" id="IPR027417">
    <property type="entry name" value="P-loop_NTPase"/>
</dbReference>
<dbReference type="Pfam" id="PF08402">
    <property type="entry name" value="TOBE_2"/>
    <property type="match status" value="1"/>
</dbReference>
<sequence length="355" mass="38506">MANYIEVRNLTKRYADYVALNDVSLEIAEGEFLALLGPSGCGKTTLLRSIAGFVDNVSGEIVIDGRSMRDLPPNKRPVNTVFQNYALFPHMTVADNVAYGPRRNGASRKTAAELADQSLTTVGMGDFRLRYPTQLSGGQQQRVALARAIANRPKVLLLDEPLGALDLKLRKQMQFELKALQHQLGMTFIFVTHDQEEALVMADRIAVMEAGRIVQVGSGRDIYHKPATRYVADFIGDANLIECRIALDGRLETVTGNITIPAGDAGSVGSTVTYLVRPEAIVLSTDALPATPQTISLTATIQDIVFIGNATRVYAQAKGQGFICQFPSSVQPGKLHMGQTVELNWSLDSGQVLAS</sequence>
<dbReference type="RefSeq" id="WP_171380467.1">
    <property type="nucleotide sequence ID" value="NZ_PKQI01000004.1"/>
</dbReference>
<protein>
    <submittedName>
        <fullName evidence="7">ABC transporter ATP-binding protein</fullName>
    </submittedName>
</protein>
<dbReference type="SUPFAM" id="SSF52540">
    <property type="entry name" value="P-loop containing nucleoside triphosphate hydrolases"/>
    <property type="match status" value="1"/>
</dbReference>
<dbReference type="Proteomes" id="UP000526233">
    <property type="component" value="Unassembled WGS sequence"/>
</dbReference>
<dbReference type="PANTHER" id="PTHR42781">
    <property type="entry name" value="SPERMIDINE/PUTRESCINE IMPORT ATP-BINDING PROTEIN POTA"/>
    <property type="match status" value="1"/>
</dbReference>
<keyword evidence="3" id="KW-0813">Transport</keyword>
<dbReference type="Pfam" id="PF00005">
    <property type="entry name" value="ABC_tran"/>
    <property type="match status" value="1"/>
</dbReference>
<evidence type="ECO:0000259" key="6">
    <source>
        <dbReference type="PROSITE" id="PS50893"/>
    </source>
</evidence>
<evidence type="ECO:0000256" key="3">
    <source>
        <dbReference type="ARBA" id="ARBA00022448"/>
    </source>
</evidence>
<dbReference type="EMBL" id="PKQI01000004">
    <property type="protein sequence ID" value="NNV23400.1"/>
    <property type="molecule type" value="Genomic_DNA"/>
</dbReference>
<reference evidence="7 8" key="1">
    <citation type="submission" date="2018-11" db="EMBL/GenBank/DDBJ databases">
        <title>Genome sequencing and analysis.</title>
        <authorList>
            <person name="Huang Y.-T."/>
        </authorList>
    </citation>
    <scope>NUCLEOTIDE SEQUENCE [LARGE SCALE GENOMIC DNA]</scope>
    <source>
        <strain evidence="7 8">SHIN</strain>
    </source>
</reference>
<dbReference type="Gene3D" id="2.40.50.100">
    <property type="match status" value="1"/>
</dbReference>
<dbReference type="AlphaFoldDB" id="A0A7Y3T958"/>
<dbReference type="InterPro" id="IPR050093">
    <property type="entry name" value="ABC_SmlMolc_Importer"/>
</dbReference>
<dbReference type="PANTHER" id="PTHR42781:SF4">
    <property type="entry name" value="SPERMIDINE_PUTRESCINE IMPORT ATP-BINDING PROTEIN POTA"/>
    <property type="match status" value="1"/>
</dbReference>
<dbReference type="FunFam" id="3.40.50.300:FF:000133">
    <property type="entry name" value="Spermidine/putrescine import ATP-binding protein PotA"/>
    <property type="match status" value="1"/>
</dbReference>
<dbReference type="GO" id="GO:0043190">
    <property type="term" value="C:ATP-binding cassette (ABC) transporter complex"/>
    <property type="evidence" value="ECO:0007669"/>
    <property type="project" value="InterPro"/>
</dbReference>
<keyword evidence="4" id="KW-0547">Nucleotide-binding</keyword>
<evidence type="ECO:0000313" key="8">
    <source>
        <dbReference type="Proteomes" id="UP000526233"/>
    </source>
</evidence>
<evidence type="ECO:0000256" key="2">
    <source>
        <dbReference type="ARBA" id="ARBA00005417"/>
    </source>
</evidence>
<feature type="domain" description="ABC transporter" evidence="6">
    <location>
        <begin position="5"/>
        <end position="235"/>
    </location>
</feature>
<dbReference type="SMART" id="SM00382">
    <property type="entry name" value="AAA"/>
    <property type="match status" value="1"/>
</dbReference>
<dbReference type="Gene3D" id="3.40.50.300">
    <property type="entry name" value="P-loop containing nucleotide triphosphate hydrolases"/>
    <property type="match status" value="1"/>
</dbReference>